<name>A0A8S5S0M1_9CAUD</name>
<reference evidence="1" key="1">
    <citation type="journal article" date="2021" name="Proc. Natl. Acad. Sci. U.S.A.">
        <title>A Catalog of Tens of Thousands of Viruses from Human Metagenomes Reveals Hidden Associations with Chronic Diseases.</title>
        <authorList>
            <person name="Tisza M.J."/>
            <person name="Buck C.B."/>
        </authorList>
    </citation>
    <scope>NUCLEOTIDE SEQUENCE</scope>
    <source>
        <strain evidence="1">CtNQV2</strain>
    </source>
</reference>
<proteinExistence type="predicted"/>
<protein>
    <submittedName>
        <fullName evidence="1">Uncharacterized protein</fullName>
    </submittedName>
</protein>
<accession>A0A8S5S0M1</accession>
<dbReference type="EMBL" id="BK032510">
    <property type="protein sequence ID" value="DAF44226.1"/>
    <property type="molecule type" value="Genomic_DNA"/>
</dbReference>
<organism evidence="1">
    <name type="scientific">Myoviridae sp. ctNQV2</name>
    <dbReference type="NCBI Taxonomy" id="2827683"/>
    <lineage>
        <taxon>Viruses</taxon>
        <taxon>Duplodnaviria</taxon>
        <taxon>Heunggongvirae</taxon>
        <taxon>Uroviricota</taxon>
        <taxon>Caudoviricetes</taxon>
    </lineage>
</organism>
<evidence type="ECO:0000313" key="1">
    <source>
        <dbReference type="EMBL" id="DAF44226.1"/>
    </source>
</evidence>
<sequence>MEIFNELLEQIYSSPYKKVTFSIFNFIENDGFIDELFCADKTRYGIDDFEYIKFSIDDKQKSGIKYSKREYTRYFKAFKEYVEKDLQETAIPRLRIYLIKESGSLIAVRLSSFRLDKTSDK</sequence>